<proteinExistence type="predicted"/>
<keyword evidence="3" id="KW-1185">Reference proteome</keyword>
<dbReference type="RefSeq" id="XP_011389024.1">
    <property type="nucleotide sequence ID" value="XM_011390722.1"/>
</dbReference>
<dbReference type="OMA" id="VWMQSTA"/>
<name>A0A0D1DZ18_MYCMD</name>
<dbReference type="InParanoid" id="A0A0D1DZ18"/>
<evidence type="ECO:0000313" key="2">
    <source>
        <dbReference type="EMBL" id="KIS69284.1"/>
    </source>
</evidence>
<feature type="region of interest" description="Disordered" evidence="1">
    <location>
        <begin position="161"/>
        <end position="185"/>
    </location>
</feature>
<dbReference type="EMBL" id="CM003145">
    <property type="protein sequence ID" value="KIS69284.1"/>
    <property type="molecule type" value="Genomic_DNA"/>
</dbReference>
<gene>
    <name evidence="2" type="ORF">UMAG_02627</name>
</gene>
<dbReference type="GeneID" id="23563334"/>
<accession>A0A0D1DZ18</accession>
<dbReference type="OrthoDB" id="2554329at2759"/>
<feature type="region of interest" description="Disordered" evidence="1">
    <location>
        <begin position="62"/>
        <end position="117"/>
    </location>
</feature>
<organism evidence="2 3">
    <name type="scientific">Mycosarcoma maydis</name>
    <name type="common">Corn smut fungus</name>
    <name type="synonym">Ustilago maydis</name>
    <dbReference type="NCBI Taxonomy" id="5270"/>
    <lineage>
        <taxon>Eukaryota</taxon>
        <taxon>Fungi</taxon>
        <taxon>Dikarya</taxon>
        <taxon>Basidiomycota</taxon>
        <taxon>Ustilaginomycotina</taxon>
        <taxon>Ustilaginomycetes</taxon>
        <taxon>Ustilaginales</taxon>
        <taxon>Ustilaginaceae</taxon>
        <taxon>Mycosarcoma</taxon>
    </lineage>
</organism>
<evidence type="ECO:0000313" key="3">
    <source>
        <dbReference type="Proteomes" id="UP000000561"/>
    </source>
</evidence>
<dbReference type="Proteomes" id="UP000000561">
    <property type="component" value="Chromosome 6"/>
</dbReference>
<dbReference type="KEGG" id="uma:UMAG_02627"/>
<sequence>MPRIRYGTTAKRDRDGYRHQELLCAGLENEPSDKPRRMVQIGSSPPPFTTPHVLATKSRAFRHNEPNSPGALSARSVSPRASRKRRIVLVERKNPLGLRSSSPFSPDRPQQPAHETKTNAAMVAAHEARKELRNPLRMAVQRQGFGPSSPIGTFAGHTIGRSSSSLRSSHIEPSKHGPRFGKPNTIGLAPLDCPSRLRAGSRGKHIQTTDTGAHNENADVRSLQGRSVGKATKRVIDDTLSKSRRRRTKIQRVELGGKLLSPSADEPLSDVDHHLNSQPEAADQCLTVRTFDAADESEISYFPTLLPVQPSPAESRDGLDHTHMSHRNAAKNLVAGITCLDAQLEDGDASVGLLDMLSQSAMRTMDGLQKAQAAPSMQEQPGACLVATAESSRSANVQHQVQVDFDPTYYTTTQAWKLATSLVTREVERNNWTAVHPDLVQEQLLSKMHSTGPARIIRPAFRPPSAGMVCQDLGLSLKQMQRSALTDVPDFAQNSRCDAHVEAQCHDEQDLPTFEHRLRFSGYCQRYRTHSKEDAHDLPVLQPLEEAAFERRRQTRRKEVVKVIVPFSEPSLSAHATRARFVAAHATAASPPDSHASSDQLLLVWMQSTAHAFFRALDSMMHAGFARSTPHSSNGLHRPGSIESVLYPSPILHYAAHIDGLKVPSHVALYVHLDRLEEARHKLARIELNIGGEASYKPFEDPDVRLLVTSLGGEPLCLI</sequence>
<dbReference type="AlphaFoldDB" id="A0A0D1DZ18"/>
<dbReference type="VEuPathDB" id="FungiDB:UMAG_02627"/>
<protein>
    <submittedName>
        <fullName evidence="2">Uncharacterized protein</fullName>
    </submittedName>
</protein>
<feature type="region of interest" description="Disordered" evidence="1">
    <location>
        <begin position="27"/>
        <end position="50"/>
    </location>
</feature>
<reference evidence="2 3" key="1">
    <citation type="journal article" date="2006" name="Nature">
        <title>Insights from the genome of the biotrophic fungal plant pathogen Ustilago maydis.</title>
        <authorList>
            <person name="Kamper J."/>
            <person name="Kahmann R."/>
            <person name="Bolker M."/>
            <person name="Ma L.J."/>
            <person name="Brefort T."/>
            <person name="Saville B.J."/>
            <person name="Banuett F."/>
            <person name="Kronstad J.W."/>
            <person name="Gold S.E."/>
            <person name="Muller O."/>
            <person name="Perlin M.H."/>
            <person name="Wosten H.A."/>
            <person name="de Vries R."/>
            <person name="Ruiz-Herrera J."/>
            <person name="Reynaga-Pena C.G."/>
            <person name="Snetselaar K."/>
            <person name="McCann M."/>
            <person name="Perez-Martin J."/>
            <person name="Feldbrugge M."/>
            <person name="Basse C.W."/>
            <person name="Steinberg G."/>
            <person name="Ibeas J.I."/>
            <person name="Holloman W."/>
            <person name="Guzman P."/>
            <person name="Farman M."/>
            <person name="Stajich J.E."/>
            <person name="Sentandreu R."/>
            <person name="Gonzalez-Prieto J.M."/>
            <person name="Kennell J.C."/>
            <person name="Molina L."/>
            <person name="Schirawski J."/>
            <person name="Mendoza-Mendoza A."/>
            <person name="Greilinger D."/>
            <person name="Munch K."/>
            <person name="Rossel N."/>
            <person name="Scherer M."/>
            <person name="Vranes M."/>
            <person name="Ladendorf O."/>
            <person name="Vincon V."/>
            <person name="Fuchs U."/>
            <person name="Sandrock B."/>
            <person name="Meng S."/>
            <person name="Ho E.C."/>
            <person name="Cahill M.J."/>
            <person name="Boyce K.J."/>
            <person name="Klose J."/>
            <person name="Klosterman S.J."/>
            <person name="Deelstra H.J."/>
            <person name="Ortiz-Castellanos L."/>
            <person name="Li W."/>
            <person name="Sanchez-Alonso P."/>
            <person name="Schreier P.H."/>
            <person name="Hauser-Hahn I."/>
            <person name="Vaupel M."/>
            <person name="Koopmann E."/>
            <person name="Friedrich G."/>
            <person name="Voss H."/>
            <person name="Schluter T."/>
            <person name="Margolis J."/>
            <person name="Platt D."/>
            <person name="Swimmer C."/>
            <person name="Gnirke A."/>
            <person name="Chen F."/>
            <person name="Vysotskaia V."/>
            <person name="Mannhaupt G."/>
            <person name="Guldener U."/>
            <person name="Munsterkotter M."/>
            <person name="Haase D."/>
            <person name="Oesterheld M."/>
            <person name="Mewes H.W."/>
            <person name="Mauceli E.W."/>
            <person name="DeCaprio D."/>
            <person name="Wade C.M."/>
            <person name="Butler J."/>
            <person name="Young S."/>
            <person name="Jaffe D.B."/>
            <person name="Calvo S."/>
            <person name="Nusbaum C."/>
            <person name="Galagan J."/>
            <person name="Birren B.W."/>
        </authorList>
    </citation>
    <scope>NUCLEOTIDE SEQUENCE [LARGE SCALE GENOMIC DNA]</scope>
    <source>
        <strain evidence="3">DSM 14603 / FGSC 9021 / UM521</strain>
    </source>
</reference>
<evidence type="ECO:0000256" key="1">
    <source>
        <dbReference type="SAM" id="MobiDB-lite"/>
    </source>
</evidence>
<dbReference type="eggNOG" id="ENOG502RDCC">
    <property type="taxonomic scope" value="Eukaryota"/>
</dbReference>